<dbReference type="Proteomes" id="UP000235916">
    <property type="component" value="Unassembled WGS sequence"/>
</dbReference>
<comment type="caution">
    <text evidence="1">The sequence shown here is derived from an EMBL/GenBank/DDBJ whole genome shotgun (WGS) entry which is preliminary data.</text>
</comment>
<name>A0A2N8KX10_9BURK</name>
<evidence type="ECO:0000313" key="1">
    <source>
        <dbReference type="EMBL" id="PND37932.1"/>
    </source>
</evidence>
<dbReference type="AlphaFoldDB" id="A0A2N8KX10"/>
<keyword evidence="2" id="KW-1185">Reference proteome</keyword>
<accession>A0A2N8KX10</accession>
<sequence>MSTKFAEEELGIDVDGEAKALRDAVDKLNKFVHVNEATFAIDSEQLNEISESAIEALADLIDCAANCRRSLCDHLESPRVLRRLQLWRMEP</sequence>
<proteinExistence type="predicted"/>
<organism evidence="1 2">
    <name type="scientific">Kinneretia aquatilis</name>
    <dbReference type="NCBI Taxonomy" id="2070761"/>
    <lineage>
        <taxon>Bacteria</taxon>
        <taxon>Pseudomonadati</taxon>
        <taxon>Pseudomonadota</taxon>
        <taxon>Betaproteobacteria</taxon>
        <taxon>Burkholderiales</taxon>
        <taxon>Sphaerotilaceae</taxon>
        <taxon>Roseateles</taxon>
    </lineage>
</organism>
<dbReference type="EMBL" id="POSP01000003">
    <property type="protein sequence ID" value="PND37932.1"/>
    <property type="molecule type" value="Genomic_DNA"/>
</dbReference>
<gene>
    <name evidence="1" type="ORF">C1O66_10600</name>
</gene>
<reference evidence="1 2" key="1">
    <citation type="submission" date="2018-01" db="EMBL/GenBank/DDBJ databases">
        <title>Draft genome sequence of Paucibacter aquatile CR182 isolated from freshwater of the Nakdong River.</title>
        <authorList>
            <person name="Choi A."/>
            <person name="Chung E.J."/>
        </authorList>
    </citation>
    <scope>NUCLEOTIDE SEQUENCE [LARGE SCALE GENOMIC DNA]</scope>
    <source>
        <strain evidence="1 2">CR182</strain>
    </source>
</reference>
<evidence type="ECO:0000313" key="2">
    <source>
        <dbReference type="Proteomes" id="UP000235916"/>
    </source>
</evidence>
<protein>
    <submittedName>
        <fullName evidence="1">Uncharacterized protein</fullName>
    </submittedName>
</protein>